<dbReference type="InterPro" id="IPR056378">
    <property type="entry name" value="Let-756-like_FGF"/>
</dbReference>
<dbReference type="CDD" id="cd00058">
    <property type="entry name" value="beta-trefoil_FGF"/>
    <property type="match status" value="1"/>
</dbReference>
<gene>
    <name evidence="3" type="primary">FGF7_2</name>
    <name evidence="3" type="ORF">OS493_020602</name>
</gene>
<dbReference type="GO" id="GO:0008083">
    <property type="term" value="F:growth factor activity"/>
    <property type="evidence" value="ECO:0007669"/>
    <property type="project" value="InterPro"/>
</dbReference>
<dbReference type="InterPro" id="IPR008996">
    <property type="entry name" value="IL1/FGF"/>
</dbReference>
<dbReference type="AlphaFoldDB" id="A0A9W9Z1Y4"/>
<evidence type="ECO:0000313" key="4">
    <source>
        <dbReference type="Proteomes" id="UP001163046"/>
    </source>
</evidence>
<comment type="similarity">
    <text evidence="1">Belongs to the heparin-binding growth factors family.</text>
</comment>
<dbReference type="Proteomes" id="UP001163046">
    <property type="component" value="Unassembled WGS sequence"/>
</dbReference>
<dbReference type="EMBL" id="MU826838">
    <property type="protein sequence ID" value="KAJ7372173.1"/>
    <property type="molecule type" value="Genomic_DNA"/>
</dbReference>
<proteinExistence type="inferred from homology"/>
<feature type="signal peptide" evidence="2">
    <location>
        <begin position="1"/>
        <end position="19"/>
    </location>
</feature>
<evidence type="ECO:0000313" key="3">
    <source>
        <dbReference type="EMBL" id="KAJ7372173.1"/>
    </source>
</evidence>
<organism evidence="3 4">
    <name type="scientific">Desmophyllum pertusum</name>
    <dbReference type="NCBI Taxonomy" id="174260"/>
    <lineage>
        <taxon>Eukaryota</taxon>
        <taxon>Metazoa</taxon>
        <taxon>Cnidaria</taxon>
        <taxon>Anthozoa</taxon>
        <taxon>Hexacorallia</taxon>
        <taxon>Scleractinia</taxon>
        <taxon>Caryophylliina</taxon>
        <taxon>Caryophylliidae</taxon>
        <taxon>Desmophyllum</taxon>
    </lineage>
</organism>
<dbReference type="PANTHER" id="PTHR11486">
    <property type="entry name" value="FIBROBLAST GROWTH FACTOR"/>
    <property type="match status" value="1"/>
</dbReference>
<feature type="chain" id="PRO_5040824781" evidence="2">
    <location>
        <begin position="20"/>
        <end position="278"/>
    </location>
</feature>
<accession>A0A9W9Z1Y4</accession>
<protein>
    <submittedName>
        <fullName evidence="3">Fgf7p</fullName>
    </submittedName>
</protein>
<reference evidence="3" key="1">
    <citation type="submission" date="2023-01" db="EMBL/GenBank/DDBJ databases">
        <title>Genome assembly of the deep-sea coral Lophelia pertusa.</title>
        <authorList>
            <person name="Herrera S."/>
            <person name="Cordes E."/>
        </authorList>
    </citation>
    <scope>NUCLEOTIDE SEQUENCE</scope>
    <source>
        <strain evidence="3">USNM1676648</strain>
        <tissue evidence="3">Polyp</tissue>
    </source>
</reference>
<dbReference type="Pfam" id="PF00167">
    <property type="entry name" value="FGF"/>
    <property type="match status" value="1"/>
</dbReference>
<evidence type="ECO:0000256" key="2">
    <source>
        <dbReference type="SAM" id="SignalP"/>
    </source>
</evidence>
<comment type="caution">
    <text evidence="3">The sequence shown here is derived from an EMBL/GenBank/DDBJ whole genome shotgun (WGS) entry which is preliminary data.</text>
</comment>
<dbReference type="Gene3D" id="2.80.10.50">
    <property type="match status" value="1"/>
</dbReference>
<name>A0A9W9Z1Y4_9CNID</name>
<dbReference type="SUPFAM" id="SSF50353">
    <property type="entry name" value="Cytokine"/>
    <property type="match status" value="1"/>
</dbReference>
<dbReference type="InterPro" id="IPR002209">
    <property type="entry name" value="Fibroblast_GF_fam"/>
</dbReference>
<keyword evidence="4" id="KW-1185">Reference proteome</keyword>
<keyword evidence="2" id="KW-0732">Signal</keyword>
<dbReference type="OrthoDB" id="5978641at2759"/>
<evidence type="ECO:0000256" key="1">
    <source>
        <dbReference type="ARBA" id="ARBA00007936"/>
    </source>
</evidence>
<sequence length="278" mass="30631">MDCNNTILLVILTLGVCRSAVLKSTSQSAASIDPLVAWRLADAFSSRQRRSMFSINPQISTIAAGKPSFKMAVRMFGKTQKFLQIAGDGTVNGTSRCGSEYAKLELQSMGGGLQRIKGTETGRYVAMNSHGNLYSTTISTSDETVFRQTMESTSFHTFATAKYYKTTLYDTFISLGRNGKARNGKSTTSSQNKLQCLTAVSAGSFRLREPILTACEPKINELALLLDRELFEMDARYLKTKLADVEISARCVKTKEWVLTKSALLRRRLSSGPQPRST</sequence>
<dbReference type="SMART" id="SM00442">
    <property type="entry name" value="FGF"/>
    <property type="match status" value="1"/>
</dbReference>
<dbReference type="PRINTS" id="PR00262">
    <property type="entry name" value="IL1HBGF"/>
</dbReference>